<keyword evidence="7" id="KW-0378">Hydrolase</keyword>
<feature type="active site" evidence="7">
    <location>
        <position position="413"/>
    </location>
</feature>
<feature type="binding site" evidence="7">
    <location>
        <begin position="190"/>
        <end position="197"/>
    </location>
    <ligand>
        <name>ATP</name>
        <dbReference type="ChEBI" id="CHEBI:30616"/>
    </ligand>
</feature>
<dbReference type="Pfam" id="PF17862">
    <property type="entry name" value="AAA_lid_3"/>
    <property type="match status" value="1"/>
</dbReference>
<dbReference type="InterPro" id="IPR003960">
    <property type="entry name" value="ATPase_AAA_CS"/>
</dbReference>
<dbReference type="InterPro" id="IPR003959">
    <property type="entry name" value="ATPase_AAA_core"/>
</dbReference>
<evidence type="ECO:0000256" key="1">
    <source>
        <dbReference type="ARBA" id="ARBA00004370"/>
    </source>
</evidence>
<evidence type="ECO:0000313" key="10">
    <source>
        <dbReference type="EMBL" id="MBU3158301.1"/>
    </source>
</evidence>
<evidence type="ECO:0000313" key="11">
    <source>
        <dbReference type="Proteomes" id="UP000776252"/>
    </source>
</evidence>
<keyword evidence="7" id="KW-0645">Protease</keyword>
<accession>A0ABS6BMZ0</accession>
<dbReference type="HAMAP" id="MF_01458">
    <property type="entry name" value="FtsH"/>
    <property type="match status" value="1"/>
</dbReference>
<comment type="similarity">
    <text evidence="2 7">In the C-terminal section; belongs to the peptidase M41 family.</text>
</comment>
<name>A0ABS6BMZ0_9CLOT</name>
<gene>
    <name evidence="7" type="primary">ftsH</name>
    <name evidence="10" type="ORF">KPL37_00750</name>
</gene>
<evidence type="ECO:0000256" key="8">
    <source>
        <dbReference type="RuleBase" id="RU003651"/>
    </source>
</evidence>
<dbReference type="PANTHER" id="PTHR23076">
    <property type="entry name" value="METALLOPROTEASE M41 FTSH"/>
    <property type="match status" value="1"/>
</dbReference>
<dbReference type="SMART" id="SM00382">
    <property type="entry name" value="AAA"/>
    <property type="match status" value="1"/>
</dbReference>
<sequence length="598" mass="66040">MNKIKNKYIFLPIITAVLSLVFLIFISNTFKVSSNKLYTDFLKDASLNTISTVYVTTSPKIQVKLKDGTIYETDNPRTNNFKEGLLKNGINVSEQALTSPGEIASIAGFVISLIVLGLMSFKTTKRKTKGMFSATNLDVTAVNDIGFNFDNVAGNEEAKDSVQDVVDFLKNPKKYSAYGARMPKGVILYGDPGTGKTLLAKAVAGEANVPFYAVSGSDFVQIYVGVGAGRIRNLFKKARSHGRAVIFIDEIDAIGKKRDSGTGGGSDEKDQTLNALLTEMSGFNETEGIIIIAATNRLDMLDEALLRPGRFDRHIEVTLPDVSAREKILKLHLKNKPIKDIDYSEWAHKTSYFSGAKLENLANEAAIIACKDNSTFIENIHLDKAYSIMLAGYEKVDRDYIKDDDRKITAFHEAGHALISLKMLPKDKVSKVTIIPTTKGAGGYTLSIPEDKLYQNKDYIKKKIMVLLGGRAAEEIIFGIDHVTTGAYSDLQRSTELITNMITEYGMGESLGLLTMDKLKESGFTNQDEVFSECKNLISQLYDEVITILTNEKESLKNITSLLIKKETINHEDLISIISDTTKIEDTSKTEKALNITT</sequence>
<evidence type="ECO:0000256" key="4">
    <source>
        <dbReference type="ARBA" id="ARBA00022833"/>
    </source>
</evidence>
<dbReference type="Pfam" id="PF01434">
    <property type="entry name" value="Peptidase_M41"/>
    <property type="match status" value="1"/>
</dbReference>
<comment type="function">
    <text evidence="7">Acts as a processive, ATP-dependent zinc metallopeptidase for both cytoplasmic and membrane proteins. Plays a role in the quality control of integral membrane proteins.</text>
</comment>
<evidence type="ECO:0000256" key="5">
    <source>
        <dbReference type="ARBA" id="ARBA00023049"/>
    </source>
</evidence>
<dbReference type="InterPro" id="IPR003593">
    <property type="entry name" value="AAA+_ATPase"/>
</dbReference>
<keyword evidence="7" id="KW-1133">Transmembrane helix</keyword>
<comment type="similarity">
    <text evidence="7">In the central section; belongs to the AAA ATPase family.</text>
</comment>
<evidence type="ECO:0000256" key="3">
    <source>
        <dbReference type="ARBA" id="ARBA00022723"/>
    </source>
</evidence>
<keyword evidence="5 7" id="KW-0482">Metalloprotease</keyword>
<keyword evidence="7 8" id="KW-0067">ATP-binding</keyword>
<dbReference type="InterPro" id="IPR000642">
    <property type="entry name" value="Peptidase_M41"/>
</dbReference>
<keyword evidence="4 7" id="KW-0862">Zinc</keyword>
<feature type="binding site" evidence="7">
    <location>
        <position position="490"/>
    </location>
    <ligand>
        <name>Zn(2+)</name>
        <dbReference type="ChEBI" id="CHEBI:29105"/>
        <note>catalytic</note>
    </ligand>
</feature>
<evidence type="ECO:0000259" key="9">
    <source>
        <dbReference type="SMART" id="SM00382"/>
    </source>
</evidence>
<feature type="transmembrane region" description="Helical" evidence="7">
    <location>
        <begin position="9"/>
        <end position="30"/>
    </location>
</feature>
<reference evidence="10 11" key="1">
    <citation type="submission" date="2021-06" db="EMBL/GenBank/DDBJ databases">
        <title>Clostridia strains as spoilage organisms.</title>
        <authorList>
            <person name="Wambui J."/>
            <person name="Stephan R."/>
            <person name="Stevens M.J.A."/>
        </authorList>
    </citation>
    <scope>NUCLEOTIDE SEQUENCE [LARGE SCALE GENOMIC DNA]</scope>
    <source>
        <strain evidence="10 11">DSM 14204</strain>
    </source>
</reference>
<comment type="caution">
    <text evidence="10">The sequence shown here is derived from an EMBL/GenBank/DDBJ whole genome shotgun (WGS) entry which is preliminary data.</text>
</comment>
<comment type="subcellular location">
    <subcellularLocation>
        <location evidence="7">Cell membrane</location>
        <topology evidence="7">Multi-pass membrane protein</topology>
        <orientation evidence="7">Cytoplasmic side</orientation>
    </subcellularLocation>
    <subcellularLocation>
        <location evidence="1">Membrane</location>
    </subcellularLocation>
</comment>
<dbReference type="RefSeq" id="WP_216145274.1">
    <property type="nucleotide sequence ID" value="NZ_JAHLDV010000001.1"/>
</dbReference>
<dbReference type="PROSITE" id="PS00674">
    <property type="entry name" value="AAA"/>
    <property type="match status" value="1"/>
</dbReference>
<feature type="binding site" evidence="7">
    <location>
        <position position="412"/>
    </location>
    <ligand>
        <name>Zn(2+)</name>
        <dbReference type="ChEBI" id="CHEBI:29105"/>
        <note>catalytic</note>
    </ligand>
</feature>
<dbReference type="InterPro" id="IPR005936">
    <property type="entry name" value="FtsH"/>
</dbReference>
<comment type="cofactor">
    <cofactor evidence="7">
        <name>Zn(2+)</name>
        <dbReference type="ChEBI" id="CHEBI:29105"/>
    </cofactor>
    <text evidence="7">Binds 1 zinc ion per subunit.</text>
</comment>
<organism evidence="10 11">
    <name type="scientific">Clostridium frigoris</name>
    <dbReference type="NCBI Taxonomy" id="205327"/>
    <lineage>
        <taxon>Bacteria</taxon>
        <taxon>Bacillati</taxon>
        <taxon>Bacillota</taxon>
        <taxon>Clostridia</taxon>
        <taxon>Eubacteriales</taxon>
        <taxon>Clostridiaceae</taxon>
        <taxon>Clostridium</taxon>
    </lineage>
</organism>
<keyword evidence="7" id="KW-1003">Cell membrane</keyword>
<dbReference type="InterPro" id="IPR041569">
    <property type="entry name" value="AAA_lid_3"/>
</dbReference>
<keyword evidence="3 7" id="KW-0479">Metal-binding</keyword>
<dbReference type="Pfam" id="PF00004">
    <property type="entry name" value="AAA"/>
    <property type="match status" value="1"/>
</dbReference>
<evidence type="ECO:0000256" key="6">
    <source>
        <dbReference type="ARBA" id="ARBA00023136"/>
    </source>
</evidence>
<keyword evidence="11" id="KW-1185">Reference proteome</keyword>
<comment type="subunit">
    <text evidence="7">Homohexamer.</text>
</comment>
<feature type="transmembrane region" description="Helical" evidence="7">
    <location>
        <begin position="103"/>
        <end position="121"/>
    </location>
</feature>
<dbReference type="PANTHER" id="PTHR23076:SF97">
    <property type="entry name" value="ATP-DEPENDENT ZINC METALLOPROTEASE YME1L1"/>
    <property type="match status" value="1"/>
</dbReference>
<feature type="domain" description="AAA+ ATPase" evidence="9">
    <location>
        <begin position="182"/>
        <end position="321"/>
    </location>
</feature>
<dbReference type="EMBL" id="JAHLDV010000001">
    <property type="protein sequence ID" value="MBU3158301.1"/>
    <property type="molecule type" value="Genomic_DNA"/>
</dbReference>
<keyword evidence="6 7" id="KW-0472">Membrane</keyword>
<proteinExistence type="inferred from homology"/>
<dbReference type="EC" id="3.4.24.-" evidence="7"/>
<keyword evidence="7 8" id="KW-0547">Nucleotide-binding</keyword>
<protein>
    <recommendedName>
        <fullName evidence="7">ATP-dependent zinc metalloprotease FtsH</fullName>
        <ecNumber evidence="7">3.4.24.-</ecNumber>
    </recommendedName>
</protein>
<dbReference type="CDD" id="cd19501">
    <property type="entry name" value="RecA-like_FtsH"/>
    <property type="match status" value="1"/>
</dbReference>
<comment type="similarity">
    <text evidence="8">Belongs to the AAA ATPase family.</text>
</comment>
<evidence type="ECO:0000256" key="2">
    <source>
        <dbReference type="ARBA" id="ARBA00010044"/>
    </source>
</evidence>
<keyword evidence="7" id="KW-0812">Transmembrane</keyword>
<feature type="binding site" evidence="7">
    <location>
        <position position="416"/>
    </location>
    <ligand>
        <name>Zn(2+)</name>
        <dbReference type="ChEBI" id="CHEBI:29105"/>
        <note>catalytic</note>
    </ligand>
</feature>
<dbReference type="Proteomes" id="UP000776252">
    <property type="component" value="Unassembled WGS sequence"/>
</dbReference>
<evidence type="ECO:0000256" key="7">
    <source>
        <dbReference type="HAMAP-Rule" id="MF_01458"/>
    </source>
</evidence>